<dbReference type="eggNOG" id="COG5263">
    <property type="taxonomic scope" value="Bacteria"/>
</dbReference>
<comment type="caution">
    <text evidence="2">The sequence shown here is derived from an EMBL/GenBank/DDBJ whole genome shotgun (WGS) entry which is preliminary data.</text>
</comment>
<reference evidence="2 3" key="1">
    <citation type="submission" date="2009-01" db="EMBL/GenBank/DDBJ databases">
        <authorList>
            <person name="Fulton L."/>
            <person name="Clifton S."/>
            <person name="Fulton B."/>
            <person name="Xu J."/>
            <person name="Minx P."/>
            <person name="Pepin K.H."/>
            <person name="Johnson M."/>
            <person name="Bhonagiri V."/>
            <person name="Nash W.E."/>
            <person name="Mardis E.R."/>
            <person name="Wilson R.K."/>
        </authorList>
    </citation>
    <scope>NUCLEOTIDE SEQUENCE [LARGE SCALE GENOMIC DNA]</scope>
    <source>
        <strain evidence="2 3">DSM 3353</strain>
    </source>
</reference>
<protein>
    <recommendedName>
        <fullName evidence="4">Ada DNA repair metal-binding domain-containing protein</fullName>
    </recommendedName>
</protein>
<sequence>MGIWKNYKAAFPDSKSSSNKKTTKKTTTKKVSNTKKNSSKQTSSSSYVWIPRTGSKYHSRSSCSNMRSPSKVKKSEAISRGYTPCSKCY</sequence>
<organism evidence="2 3">
    <name type="scientific">Anaerobutyricum hallii DSM 3353</name>
    <dbReference type="NCBI Taxonomy" id="411469"/>
    <lineage>
        <taxon>Bacteria</taxon>
        <taxon>Bacillati</taxon>
        <taxon>Bacillota</taxon>
        <taxon>Clostridia</taxon>
        <taxon>Lachnospirales</taxon>
        <taxon>Lachnospiraceae</taxon>
        <taxon>Anaerobutyricum</taxon>
    </lineage>
</organism>
<dbReference type="Proteomes" id="UP000003174">
    <property type="component" value="Unassembled WGS sequence"/>
</dbReference>
<feature type="compositionally biased region" description="Low complexity" evidence="1">
    <location>
        <begin position="29"/>
        <end position="46"/>
    </location>
</feature>
<evidence type="ECO:0008006" key="4">
    <source>
        <dbReference type="Google" id="ProtNLM"/>
    </source>
</evidence>
<accession>C0EZ28</accession>
<feature type="region of interest" description="Disordered" evidence="1">
    <location>
        <begin position="1"/>
        <end position="89"/>
    </location>
</feature>
<gene>
    <name evidence="2" type="ORF">EUBHAL_02684</name>
</gene>
<evidence type="ECO:0000313" key="3">
    <source>
        <dbReference type="Proteomes" id="UP000003174"/>
    </source>
</evidence>
<proteinExistence type="predicted"/>
<name>C0EZ28_9FIRM</name>
<evidence type="ECO:0000256" key="1">
    <source>
        <dbReference type="SAM" id="MobiDB-lite"/>
    </source>
</evidence>
<dbReference type="EMBL" id="ACEP01000119">
    <property type="protein sequence ID" value="EEG35463.1"/>
    <property type="molecule type" value="Genomic_DNA"/>
</dbReference>
<reference evidence="2 3" key="2">
    <citation type="submission" date="2009-02" db="EMBL/GenBank/DDBJ databases">
        <title>Draft genome sequence of Eubacterium hallii (DSM 3353).</title>
        <authorList>
            <person name="Sudarsanam P."/>
            <person name="Ley R."/>
            <person name="Guruge J."/>
            <person name="Turnbaugh P.J."/>
            <person name="Mahowald M."/>
            <person name="Liep D."/>
            <person name="Gordon J."/>
        </authorList>
    </citation>
    <scope>NUCLEOTIDE SEQUENCE [LARGE SCALE GENOMIC DNA]</scope>
    <source>
        <strain evidence="2 3">DSM 3353</strain>
    </source>
</reference>
<dbReference type="AlphaFoldDB" id="C0EZ28"/>
<feature type="compositionally biased region" description="Low complexity" evidence="1">
    <location>
        <begin position="60"/>
        <end position="69"/>
    </location>
</feature>
<dbReference type="GeneID" id="75049070"/>
<evidence type="ECO:0000313" key="2">
    <source>
        <dbReference type="EMBL" id="EEG35463.1"/>
    </source>
</evidence>
<dbReference type="RefSeq" id="WP_005350080.1">
    <property type="nucleotide sequence ID" value="NZ_ACEP01000119.1"/>
</dbReference>